<dbReference type="Pfam" id="PF26078">
    <property type="entry name" value="Baseplate_J_M"/>
    <property type="match status" value="1"/>
</dbReference>
<dbReference type="InterPro" id="IPR052399">
    <property type="entry name" value="Phage_Baseplate_Assmbl_Protein"/>
</dbReference>
<feature type="domain" description="Baseplate J-like central" evidence="2">
    <location>
        <begin position="194"/>
        <end position="274"/>
    </location>
</feature>
<evidence type="ECO:0000313" key="4">
    <source>
        <dbReference type="EMBL" id="TGY17598.1"/>
    </source>
</evidence>
<dbReference type="AlphaFoldDB" id="A0A4S2BRE4"/>
<reference evidence="4 5" key="1">
    <citation type="submission" date="2019-04" db="EMBL/GenBank/DDBJ databases">
        <title>Microbes associate with the intestines of laboratory mice.</title>
        <authorList>
            <person name="Navarre W."/>
            <person name="Wong E."/>
            <person name="Huang K."/>
            <person name="Tropini C."/>
            <person name="Ng K."/>
            <person name="Yu B."/>
        </authorList>
    </citation>
    <scope>NUCLEOTIDE SEQUENCE [LARGE SCALE GENOMIC DNA]</scope>
    <source>
        <strain evidence="4 5">NM61_E11</strain>
    </source>
</reference>
<organism evidence="4 5">
    <name type="scientific">Lactobacillus intestinalis</name>
    <dbReference type="NCBI Taxonomy" id="151781"/>
    <lineage>
        <taxon>Bacteria</taxon>
        <taxon>Bacillati</taxon>
        <taxon>Bacillota</taxon>
        <taxon>Bacilli</taxon>
        <taxon>Lactobacillales</taxon>
        <taxon>Lactobacillaceae</taxon>
        <taxon>Lactobacillus</taxon>
    </lineage>
</organism>
<accession>A0A4S2BRE4</accession>
<feature type="domain" description="Baseplate J-like C-terminal" evidence="3">
    <location>
        <begin position="280"/>
        <end position="379"/>
    </location>
</feature>
<gene>
    <name evidence="4" type="ORF">E5351_00385</name>
</gene>
<protein>
    <submittedName>
        <fullName evidence="4">Baseplate J/gp47 family protein</fullName>
    </submittedName>
</protein>
<comment type="caution">
    <text evidence="4">The sequence shown here is derived from an EMBL/GenBank/DDBJ whole genome shotgun (WGS) entry which is preliminary data.</text>
</comment>
<evidence type="ECO:0000256" key="1">
    <source>
        <dbReference type="ARBA" id="ARBA00038087"/>
    </source>
</evidence>
<evidence type="ECO:0000313" key="5">
    <source>
        <dbReference type="Proteomes" id="UP000309117"/>
    </source>
</evidence>
<dbReference type="InterPro" id="IPR058531">
    <property type="entry name" value="Baseplate_J_M"/>
</dbReference>
<dbReference type="PANTHER" id="PTHR37829:SF3">
    <property type="entry name" value="PROTEIN JAYE-RELATED"/>
    <property type="match status" value="1"/>
</dbReference>
<sequence length="383" mass="42801">MSPKDLAEEFESRDYEYWLEEIMSKIPENIDKREGSIIFDAVAPAAMVIAQQSLTMAMMVRETYVQTATGEFLDYRAIERGTNRYPATYTEVKAKFLDSDGNPINNVRIGDRFASIGETPIFYTVTKIDDDLTGQLKAEEAGSQSNAYIGQILPVTPNDQLSWAEIIEVTAPARDVETDDHLRNRLLSKNTWIAYGGNIADYLDMLSKIDEVGAGQIYPIWKGPGTVKLVILNNDLMPASQTLLKNVKEKIDPEDAETEGVGLAPIDHQVTVVAPEELKININTTLTIDNKSNAELIKTNIKKQLENYFKDLRKEWGIVNSTLGRGYSETIYRSKILANIMRTEGVYNAQLPKLNGKDEDIQLVFNNQTSQLPILGEVGLDVG</sequence>
<evidence type="ECO:0000259" key="2">
    <source>
        <dbReference type="Pfam" id="PF26078"/>
    </source>
</evidence>
<dbReference type="PANTHER" id="PTHR37829">
    <property type="entry name" value="PHAGE-LIKE ELEMENT PBSX PROTEIN XKDT"/>
    <property type="match status" value="1"/>
</dbReference>
<dbReference type="EMBL" id="SRYV01000001">
    <property type="protein sequence ID" value="TGY17598.1"/>
    <property type="molecule type" value="Genomic_DNA"/>
</dbReference>
<evidence type="ECO:0000259" key="3">
    <source>
        <dbReference type="Pfam" id="PF26079"/>
    </source>
</evidence>
<dbReference type="InterPro" id="IPR058530">
    <property type="entry name" value="Baseplate_J-like_C"/>
</dbReference>
<proteinExistence type="inferred from homology"/>
<comment type="similarity">
    <text evidence="1">Belongs to the Mu gp47/PBSX XkdT family.</text>
</comment>
<dbReference type="Pfam" id="PF26079">
    <property type="entry name" value="Baseplate_J_C"/>
    <property type="match status" value="1"/>
</dbReference>
<name>A0A4S2BRE4_9LACO</name>
<dbReference type="RefSeq" id="WP_004042472.1">
    <property type="nucleotide sequence ID" value="NZ_AQFR02000003.1"/>
</dbReference>
<dbReference type="Proteomes" id="UP000309117">
    <property type="component" value="Unassembled WGS sequence"/>
</dbReference>